<dbReference type="eggNOG" id="ENOG5031Y85">
    <property type="taxonomic scope" value="Bacteria"/>
</dbReference>
<reference evidence="2" key="1">
    <citation type="submission" date="2011-12" db="EMBL/GenBank/DDBJ databases">
        <title>Complete genome sequence of Streptomyces cattleya strain DSM 46488.</title>
        <authorList>
            <person name="Ou H.-Y."/>
            <person name="Li P."/>
            <person name="Zhao C."/>
            <person name="O'Hagan D."/>
            <person name="Deng Z."/>
        </authorList>
    </citation>
    <scope>NUCLEOTIDE SEQUENCE [LARGE SCALE GENOMIC DNA]</scope>
    <source>
        <strain evidence="2">ATCC 35852 / DSM 46488 / JCM 4925 / NBRC 14057 / NRRL 8057</strain>
    </source>
</reference>
<accession>F8JT45</accession>
<dbReference type="STRING" id="1003195.SCATT_06130"/>
<dbReference type="KEGG" id="scy:SCATT_06130"/>
<organism evidence="1 2">
    <name type="scientific">Streptantibioticus cattleyicolor (strain ATCC 35852 / DSM 46488 / JCM 4925 / NBRC 14057 / NRRL 8057)</name>
    <name type="common">Streptomyces cattleya</name>
    <dbReference type="NCBI Taxonomy" id="1003195"/>
    <lineage>
        <taxon>Bacteria</taxon>
        <taxon>Bacillati</taxon>
        <taxon>Actinomycetota</taxon>
        <taxon>Actinomycetes</taxon>
        <taxon>Kitasatosporales</taxon>
        <taxon>Streptomycetaceae</taxon>
        <taxon>Streptantibioticus</taxon>
    </lineage>
</organism>
<dbReference type="KEGG" id="sct:SCAT_0605"/>
<dbReference type="RefSeq" id="WP_014141381.1">
    <property type="nucleotide sequence ID" value="NC_016111.1"/>
</dbReference>
<dbReference type="Proteomes" id="UP000007842">
    <property type="component" value="Chromosome"/>
</dbReference>
<gene>
    <name evidence="1" type="ordered locus">SCATT_06130</name>
</gene>
<dbReference type="OrthoDB" id="4350931at2"/>
<evidence type="ECO:0000313" key="1">
    <source>
        <dbReference type="EMBL" id="AEW92984.1"/>
    </source>
</evidence>
<dbReference type="HOGENOM" id="CLU_1969248_0_0_11"/>
<dbReference type="AlphaFoldDB" id="F8JT45"/>
<protein>
    <submittedName>
        <fullName evidence="1">Uncharacterized protein</fullName>
    </submittedName>
</protein>
<dbReference type="PATRIC" id="fig|1003195.11.peg.2222"/>
<name>F8JT45_STREN</name>
<dbReference type="EMBL" id="CP003219">
    <property type="protein sequence ID" value="AEW92984.1"/>
    <property type="molecule type" value="Genomic_DNA"/>
</dbReference>
<proteinExistence type="predicted"/>
<keyword evidence="2" id="KW-1185">Reference proteome</keyword>
<evidence type="ECO:0000313" key="2">
    <source>
        <dbReference type="Proteomes" id="UP000007842"/>
    </source>
</evidence>
<sequence>MTVKPVNHRTVLNLLHPLQRVISIATVNGRHETVRIGELVVTCSLSKTFRYDAYDGVTITVINPAVGILDVNAFRFADYGVTTGTSEKHSLTLITPATAASLADGVGMTEMEQAIRRYLSDFTGIDL</sequence>
<accession>G8WTA1</accession>